<evidence type="ECO:0000313" key="2">
    <source>
        <dbReference type="Proteomes" id="UP000237246"/>
    </source>
</evidence>
<dbReference type="Proteomes" id="UP000237246">
    <property type="component" value="Unassembled WGS sequence"/>
</dbReference>
<proteinExistence type="predicted"/>
<dbReference type="AlphaFoldDB" id="A0A2P4S9Y2"/>
<organism evidence="1 2">
    <name type="scientific">Bambusicola thoracicus</name>
    <name type="common">Chinese bamboo-partridge</name>
    <name type="synonym">Perdix thoracica</name>
    <dbReference type="NCBI Taxonomy" id="9083"/>
    <lineage>
        <taxon>Eukaryota</taxon>
        <taxon>Metazoa</taxon>
        <taxon>Chordata</taxon>
        <taxon>Craniata</taxon>
        <taxon>Vertebrata</taxon>
        <taxon>Euteleostomi</taxon>
        <taxon>Archelosauria</taxon>
        <taxon>Archosauria</taxon>
        <taxon>Dinosauria</taxon>
        <taxon>Saurischia</taxon>
        <taxon>Theropoda</taxon>
        <taxon>Coelurosauria</taxon>
        <taxon>Aves</taxon>
        <taxon>Neognathae</taxon>
        <taxon>Galloanserae</taxon>
        <taxon>Galliformes</taxon>
        <taxon>Phasianidae</taxon>
        <taxon>Perdicinae</taxon>
        <taxon>Bambusicola</taxon>
    </lineage>
</organism>
<dbReference type="EMBL" id="PPHD01075983">
    <property type="protein sequence ID" value="POI20921.1"/>
    <property type="molecule type" value="Genomic_DNA"/>
</dbReference>
<sequence length="105" mass="11435">MRITTCKASYLNPTAKTMFPLNAPCCGKCLLLPLLQSRKPEVRKLIAAENLISDGTSRLVVCFSISCCSITLSFSSVQGPPAAMERCAHLLAKVLSWSHKPRAQL</sequence>
<accession>A0A2P4S9Y2</accession>
<reference evidence="1 2" key="1">
    <citation type="submission" date="2018-01" db="EMBL/GenBank/DDBJ databases">
        <title>Comparison of the Chinese Bamboo Partridge and Red Junglefowl genome sequences highlights the importance of demography in genome evolution.</title>
        <authorList>
            <person name="Tiley G.P."/>
            <person name="Kimball R.T."/>
            <person name="Braun E.L."/>
            <person name="Burleigh J.G."/>
        </authorList>
    </citation>
    <scope>NUCLEOTIDE SEQUENCE [LARGE SCALE GENOMIC DNA]</scope>
    <source>
        <strain evidence="1">RTK389</strain>
        <tissue evidence="1">Blood</tissue>
    </source>
</reference>
<protein>
    <submittedName>
        <fullName evidence="1">Uncharacterized protein</fullName>
    </submittedName>
</protein>
<comment type="caution">
    <text evidence="1">The sequence shown here is derived from an EMBL/GenBank/DDBJ whole genome shotgun (WGS) entry which is preliminary data.</text>
</comment>
<name>A0A2P4S9Y2_BAMTH</name>
<gene>
    <name evidence="1" type="ORF">CIB84_015333</name>
</gene>
<keyword evidence="2" id="KW-1185">Reference proteome</keyword>
<evidence type="ECO:0000313" key="1">
    <source>
        <dbReference type="EMBL" id="POI20921.1"/>
    </source>
</evidence>